<comment type="function">
    <text evidence="2">Putative transcription activator involved in regulating light control of development.</text>
</comment>
<evidence type="ECO:0000256" key="2">
    <source>
        <dbReference type="RuleBase" id="RU367018"/>
    </source>
</evidence>
<evidence type="ECO:0000313" key="4">
    <source>
        <dbReference type="EMBL" id="RYR61509.1"/>
    </source>
</evidence>
<keyword evidence="2" id="KW-0479">Metal-binding</keyword>
<proteinExistence type="inferred from homology"/>
<evidence type="ECO:0000256" key="1">
    <source>
        <dbReference type="PROSITE-ProRule" id="PRU00325"/>
    </source>
</evidence>
<dbReference type="InterPro" id="IPR007527">
    <property type="entry name" value="Znf_SWIM"/>
</dbReference>
<accession>A0A445DEA3</accession>
<dbReference type="EMBL" id="SDMP01000004">
    <property type="protein sequence ID" value="RYR61509.1"/>
    <property type="molecule type" value="Genomic_DNA"/>
</dbReference>
<keyword evidence="5" id="KW-1185">Reference proteome</keyword>
<dbReference type="PANTHER" id="PTHR31669">
    <property type="entry name" value="PROTEIN FAR1-RELATED SEQUENCE 10-RELATED"/>
    <property type="match status" value="1"/>
</dbReference>
<evidence type="ECO:0000259" key="3">
    <source>
        <dbReference type="PROSITE" id="PS50966"/>
    </source>
</evidence>
<dbReference type="PANTHER" id="PTHR31669:SF283">
    <property type="entry name" value="PROTEIN FAR1-RELATED SEQUENCE"/>
    <property type="match status" value="1"/>
</dbReference>
<comment type="caution">
    <text evidence="4">The sequence shown here is derived from an EMBL/GenBank/DDBJ whole genome shotgun (WGS) entry which is preliminary data.</text>
</comment>
<dbReference type="Proteomes" id="UP000289738">
    <property type="component" value="Chromosome A04"/>
</dbReference>
<feature type="domain" description="SWIM-type" evidence="3">
    <location>
        <begin position="90"/>
        <end position="126"/>
    </location>
</feature>
<evidence type="ECO:0000313" key="5">
    <source>
        <dbReference type="Proteomes" id="UP000289738"/>
    </source>
</evidence>
<protein>
    <recommendedName>
        <fullName evidence="2">Protein FAR1-RELATED SEQUENCE</fullName>
    </recommendedName>
</protein>
<dbReference type="InterPro" id="IPR031052">
    <property type="entry name" value="FHY3/FAR1"/>
</dbReference>
<dbReference type="AlphaFoldDB" id="A0A445DEA3"/>
<dbReference type="GO" id="GO:0005634">
    <property type="term" value="C:nucleus"/>
    <property type="evidence" value="ECO:0007669"/>
    <property type="project" value="UniProtKB-SubCell"/>
</dbReference>
<dbReference type="Pfam" id="PF04434">
    <property type="entry name" value="SWIM"/>
    <property type="match status" value="1"/>
</dbReference>
<name>A0A445DEA3_ARAHY</name>
<dbReference type="GO" id="GO:0006355">
    <property type="term" value="P:regulation of DNA-templated transcription"/>
    <property type="evidence" value="ECO:0007669"/>
    <property type="project" value="UniProtKB-UniRule"/>
</dbReference>
<organism evidence="4 5">
    <name type="scientific">Arachis hypogaea</name>
    <name type="common">Peanut</name>
    <dbReference type="NCBI Taxonomy" id="3818"/>
    <lineage>
        <taxon>Eukaryota</taxon>
        <taxon>Viridiplantae</taxon>
        <taxon>Streptophyta</taxon>
        <taxon>Embryophyta</taxon>
        <taxon>Tracheophyta</taxon>
        <taxon>Spermatophyta</taxon>
        <taxon>Magnoliopsida</taxon>
        <taxon>eudicotyledons</taxon>
        <taxon>Gunneridae</taxon>
        <taxon>Pentapetalae</taxon>
        <taxon>rosids</taxon>
        <taxon>fabids</taxon>
        <taxon>Fabales</taxon>
        <taxon>Fabaceae</taxon>
        <taxon>Papilionoideae</taxon>
        <taxon>50 kb inversion clade</taxon>
        <taxon>dalbergioids sensu lato</taxon>
        <taxon>Dalbergieae</taxon>
        <taxon>Pterocarpus clade</taxon>
        <taxon>Arachis</taxon>
    </lineage>
</organism>
<dbReference type="PROSITE" id="PS50966">
    <property type="entry name" value="ZF_SWIM"/>
    <property type="match status" value="1"/>
</dbReference>
<keyword evidence="2" id="KW-0539">Nucleus</keyword>
<comment type="subcellular location">
    <subcellularLocation>
        <location evidence="2">Nucleus</location>
    </subcellularLocation>
</comment>
<dbReference type="GO" id="GO:0008270">
    <property type="term" value="F:zinc ion binding"/>
    <property type="evidence" value="ECO:0007669"/>
    <property type="project" value="UniProtKB-UniRule"/>
</dbReference>
<keyword evidence="2" id="KW-0862">Zinc</keyword>
<gene>
    <name evidence="4" type="ORF">Ahy_A04g018684</name>
</gene>
<reference evidence="4 5" key="1">
    <citation type="submission" date="2019-01" db="EMBL/GenBank/DDBJ databases">
        <title>Sequencing of cultivated peanut Arachis hypogaea provides insights into genome evolution and oil improvement.</title>
        <authorList>
            <person name="Chen X."/>
        </authorList>
    </citation>
    <scope>NUCLEOTIDE SEQUENCE [LARGE SCALE GENOMIC DNA]</scope>
    <source>
        <strain evidence="5">cv. Fuhuasheng</strain>
        <tissue evidence="4">Leaves</tissue>
    </source>
</reference>
<comment type="similarity">
    <text evidence="2">Belongs to the FHY3/FAR1 family.</text>
</comment>
<keyword evidence="1 2" id="KW-0863">Zinc-finger</keyword>
<sequence length="252" mass="29134">MFFLTSLLHATAHLSNLSNSMIISWEAGSKERELDIVNFNTVIPCVTKSSIEAQFQHVYTQEKFRKVNCITRLTQSSLGYMVSNSIFNKFAVTYNTISSEVKCQCLLFESRGILCRHSLSALRFDKNVKRRHTHIKSSHNKPLLEPRSRRFDNFIFRSQNICEFTSESKELTGILHHAYDNAMVEMQEYKAKSKEKYSLSHGDTSLEDINKLQSPPWIANAAKKKKKKALSEWFSGVVKFQPLSWTYYELSV</sequence>